<dbReference type="HOGENOM" id="CLU_2550496_0_0_2"/>
<feature type="domain" description="HEPN" evidence="1">
    <location>
        <begin position="1"/>
        <end position="77"/>
    </location>
</feature>
<dbReference type="InterPro" id="IPR007842">
    <property type="entry name" value="HEPN_dom"/>
</dbReference>
<accession>F0QYK9</accession>
<protein>
    <submittedName>
        <fullName evidence="2">HEPN domain protein</fullName>
    </submittedName>
</protein>
<sequence>MAKVGTYPFTHDLAELLRTIKSLGVDVPMELYLYADALSGEYTLARYPGRKPRVYNEDTAVRCVEYARRLIEFVKSVSKDSG</sequence>
<dbReference type="STRING" id="985053.VMUT_1237"/>
<dbReference type="AlphaFoldDB" id="F0QYK9"/>
<dbReference type="OrthoDB" id="359241at2157"/>
<dbReference type="EMBL" id="CP002529">
    <property type="protein sequence ID" value="ADY01442.1"/>
    <property type="molecule type" value="Genomic_DNA"/>
</dbReference>
<evidence type="ECO:0000313" key="2">
    <source>
        <dbReference type="EMBL" id="ADY01442.1"/>
    </source>
</evidence>
<proteinExistence type="predicted"/>
<dbReference type="PROSITE" id="PS50910">
    <property type="entry name" value="HEPN"/>
    <property type="match status" value="1"/>
</dbReference>
<evidence type="ECO:0000313" key="3">
    <source>
        <dbReference type="Proteomes" id="UP000007485"/>
    </source>
</evidence>
<dbReference type="Gene3D" id="1.20.120.330">
    <property type="entry name" value="Nucleotidyltransferases domain 2"/>
    <property type="match status" value="1"/>
</dbReference>
<dbReference type="GeneID" id="62500891"/>
<dbReference type="RefSeq" id="WP_013604604.1">
    <property type="nucleotide sequence ID" value="NC_015151.1"/>
</dbReference>
<evidence type="ECO:0000259" key="1">
    <source>
        <dbReference type="PROSITE" id="PS50910"/>
    </source>
</evidence>
<dbReference type="SUPFAM" id="SSF81593">
    <property type="entry name" value="Nucleotidyltransferase substrate binding subunit/domain"/>
    <property type="match status" value="1"/>
</dbReference>
<dbReference type="Proteomes" id="UP000007485">
    <property type="component" value="Chromosome"/>
</dbReference>
<name>F0QYK9_VULM7</name>
<dbReference type="KEGG" id="vmo:VMUT_1237"/>
<gene>
    <name evidence="2" type="ordered locus">VMUT_1237</name>
</gene>
<organism evidence="2 3">
    <name type="scientific">Vulcanisaeta moutnovskia (strain 768-28)</name>
    <dbReference type="NCBI Taxonomy" id="985053"/>
    <lineage>
        <taxon>Archaea</taxon>
        <taxon>Thermoproteota</taxon>
        <taxon>Thermoprotei</taxon>
        <taxon>Thermoproteales</taxon>
        <taxon>Thermoproteaceae</taxon>
        <taxon>Vulcanisaeta</taxon>
    </lineage>
</organism>
<dbReference type="eggNOG" id="arCOG01191">
    <property type="taxonomic scope" value="Archaea"/>
</dbReference>
<reference evidence="2 3" key="1">
    <citation type="journal article" date="2011" name="J. Bacteriol.">
        <title>Complete genome sequence of 'Vulcanisaeta moutnovskia' strain 768-28, a novel member of the hyperthermophilic crenarchaeal genus vulcanisaeta.</title>
        <authorList>
            <person name="Gumerov V.M."/>
            <person name="Mardanov A.V."/>
            <person name="Beletsky A.V."/>
            <person name="Prokofeva M.I."/>
            <person name="Bonch-Osmolovskaya E.A."/>
            <person name="Ravin N.V."/>
            <person name="Skryabin K.G."/>
        </authorList>
    </citation>
    <scope>NUCLEOTIDE SEQUENCE [LARGE SCALE GENOMIC DNA]</scope>
    <source>
        <strain evidence="2 3">768-28</strain>
    </source>
</reference>
<keyword evidence="3" id="KW-1185">Reference proteome</keyword>
<dbReference type="Pfam" id="PF05168">
    <property type="entry name" value="HEPN"/>
    <property type="match status" value="1"/>
</dbReference>